<feature type="compositionally biased region" description="Basic residues" evidence="19">
    <location>
        <begin position="3496"/>
        <end position="3510"/>
    </location>
</feature>
<feature type="region of interest" description="Disordered" evidence="19">
    <location>
        <begin position="968"/>
        <end position="989"/>
    </location>
</feature>
<evidence type="ECO:0000256" key="17">
    <source>
        <dbReference type="ARBA" id="ARBA00083534"/>
    </source>
</evidence>
<dbReference type="GO" id="GO:0006884">
    <property type="term" value="P:cell volume homeostasis"/>
    <property type="evidence" value="ECO:0007669"/>
    <property type="project" value="UniProtKB-ARBA"/>
</dbReference>
<feature type="compositionally biased region" description="Low complexity" evidence="19">
    <location>
        <begin position="2846"/>
        <end position="2891"/>
    </location>
</feature>
<feature type="region of interest" description="Disordered" evidence="19">
    <location>
        <begin position="1863"/>
        <end position="1882"/>
    </location>
</feature>
<feature type="compositionally biased region" description="Low complexity" evidence="19">
    <location>
        <begin position="3187"/>
        <end position="3196"/>
    </location>
</feature>
<feature type="compositionally biased region" description="Basic and acidic residues" evidence="19">
    <location>
        <begin position="49"/>
        <end position="61"/>
    </location>
</feature>
<feature type="compositionally biased region" description="Low complexity" evidence="19">
    <location>
        <begin position="3712"/>
        <end position="3727"/>
    </location>
</feature>
<evidence type="ECO:0000256" key="12">
    <source>
        <dbReference type="ARBA" id="ARBA00047899"/>
    </source>
</evidence>
<feature type="compositionally biased region" description="Basic and acidic residues" evidence="19">
    <location>
        <begin position="14"/>
        <end position="36"/>
    </location>
</feature>
<evidence type="ECO:0000256" key="1">
    <source>
        <dbReference type="ARBA" id="ARBA00001946"/>
    </source>
</evidence>
<feature type="region of interest" description="Disordered" evidence="19">
    <location>
        <begin position="3114"/>
        <end position="3250"/>
    </location>
</feature>
<keyword evidence="8" id="KW-0547">Nucleotide-binding</keyword>
<keyword evidence="18" id="KW-0175">Coiled coil</keyword>
<comment type="catalytic activity">
    <reaction evidence="12">
        <text>L-threonyl-[protein] + ATP = O-phospho-L-threonyl-[protein] + ADP + H(+)</text>
        <dbReference type="Rhea" id="RHEA:46608"/>
        <dbReference type="Rhea" id="RHEA-COMP:11060"/>
        <dbReference type="Rhea" id="RHEA-COMP:11605"/>
        <dbReference type="ChEBI" id="CHEBI:15378"/>
        <dbReference type="ChEBI" id="CHEBI:30013"/>
        <dbReference type="ChEBI" id="CHEBI:30616"/>
        <dbReference type="ChEBI" id="CHEBI:61977"/>
        <dbReference type="ChEBI" id="CHEBI:456216"/>
        <dbReference type="EC" id="2.7.11.1"/>
    </reaction>
</comment>
<feature type="compositionally biased region" description="Low complexity" evidence="19">
    <location>
        <begin position="3651"/>
        <end position="3687"/>
    </location>
</feature>
<feature type="compositionally biased region" description="Gly residues" evidence="19">
    <location>
        <begin position="617"/>
        <end position="632"/>
    </location>
</feature>
<evidence type="ECO:0000256" key="3">
    <source>
        <dbReference type="ARBA" id="ARBA00012513"/>
    </source>
</evidence>
<evidence type="ECO:0000256" key="2">
    <source>
        <dbReference type="ARBA" id="ARBA00004496"/>
    </source>
</evidence>
<reference evidence="21" key="2">
    <citation type="submission" date="2025-09" db="UniProtKB">
        <authorList>
            <consortium name="Ensembl"/>
        </authorList>
    </citation>
    <scope>IDENTIFICATION</scope>
</reference>
<feature type="region of interest" description="Disordered" evidence="19">
    <location>
        <begin position="3804"/>
        <end position="3824"/>
    </location>
</feature>
<dbReference type="InterPro" id="IPR056865">
    <property type="entry name" value="CCTL2_WNK"/>
</dbReference>
<dbReference type="FunFam" id="1.10.510.10:FF:000006">
    <property type="entry name" value="Serine/threonine-protein kinase WNK1 isoform 2"/>
    <property type="match status" value="1"/>
</dbReference>
<feature type="region of interest" description="Disordered" evidence="19">
    <location>
        <begin position="3475"/>
        <end position="3569"/>
    </location>
</feature>
<evidence type="ECO:0000256" key="11">
    <source>
        <dbReference type="ARBA" id="ARBA00022843"/>
    </source>
</evidence>
<feature type="region of interest" description="Disordered" evidence="19">
    <location>
        <begin position="3609"/>
        <end position="3687"/>
    </location>
</feature>
<feature type="region of interest" description="Disordered" evidence="19">
    <location>
        <begin position="2836"/>
        <end position="2891"/>
    </location>
</feature>
<keyword evidence="5" id="KW-0723">Serine/threonine-protein kinase</keyword>
<feature type="region of interest" description="Disordered" evidence="19">
    <location>
        <begin position="166"/>
        <end position="221"/>
    </location>
</feature>
<feature type="region of interest" description="Disordered" evidence="19">
    <location>
        <begin position="2207"/>
        <end position="2257"/>
    </location>
</feature>
<dbReference type="FunFam" id="3.10.20.90:FF:000007">
    <property type="entry name" value="Serine/threonine-protein kinase WNK1 isoform 1"/>
    <property type="match status" value="1"/>
</dbReference>
<evidence type="ECO:0000256" key="7">
    <source>
        <dbReference type="ARBA" id="ARBA00022679"/>
    </source>
</evidence>
<keyword evidence="11" id="KW-0832">Ubl conjugation</keyword>
<feature type="region of interest" description="Disordered" evidence="19">
    <location>
        <begin position="2736"/>
        <end position="2821"/>
    </location>
</feature>
<proteinExistence type="predicted"/>
<dbReference type="Pfam" id="PF00069">
    <property type="entry name" value="Pkinase"/>
    <property type="match status" value="1"/>
</dbReference>
<dbReference type="PROSITE" id="PS00108">
    <property type="entry name" value="PROTEIN_KINASE_ST"/>
    <property type="match status" value="1"/>
</dbReference>
<feature type="region of interest" description="Disordered" evidence="19">
    <location>
        <begin position="2980"/>
        <end position="3002"/>
    </location>
</feature>
<keyword evidence="7" id="KW-0808">Transferase</keyword>
<feature type="compositionally biased region" description="Polar residues" evidence="19">
    <location>
        <begin position="598"/>
        <end position="614"/>
    </location>
</feature>
<feature type="compositionally biased region" description="Basic and acidic residues" evidence="19">
    <location>
        <begin position="3367"/>
        <end position="3376"/>
    </location>
</feature>
<evidence type="ECO:0000313" key="21">
    <source>
        <dbReference type="Ensembl" id="ENSOKIP00005095670.1"/>
    </source>
</evidence>
<reference evidence="21" key="1">
    <citation type="submission" date="2025-08" db="UniProtKB">
        <authorList>
            <consortium name="Ensembl"/>
        </authorList>
    </citation>
    <scope>IDENTIFICATION</scope>
</reference>
<feature type="coiled-coil region" evidence="18">
    <location>
        <begin position="2534"/>
        <end position="2606"/>
    </location>
</feature>
<feature type="compositionally biased region" description="Basic and acidic residues" evidence="19">
    <location>
        <begin position="3384"/>
        <end position="3402"/>
    </location>
</feature>
<dbReference type="GO" id="GO:0005737">
    <property type="term" value="C:cytoplasm"/>
    <property type="evidence" value="ECO:0007669"/>
    <property type="project" value="UniProtKB-SubCell"/>
</dbReference>
<comment type="subcellular location">
    <subcellularLocation>
        <location evidence="2">Cytoplasm</location>
    </subcellularLocation>
</comment>
<feature type="compositionally biased region" description="Polar residues" evidence="19">
    <location>
        <begin position="38"/>
        <end position="48"/>
    </location>
</feature>
<evidence type="ECO:0000256" key="18">
    <source>
        <dbReference type="SAM" id="Coils"/>
    </source>
</evidence>
<keyword evidence="9" id="KW-0418">Kinase</keyword>
<dbReference type="Proteomes" id="UP000694557">
    <property type="component" value="Unassembled WGS sequence"/>
</dbReference>
<feature type="region of interest" description="Disordered" evidence="19">
    <location>
        <begin position="3300"/>
        <end position="3433"/>
    </location>
</feature>
<comment type="subunit">
    <text evidence="14">Interacts with WNK1 and WNK4.</text>
</comment>
<dbReference type="PANTHER" id="PTHR13902">
    <property type="entry name" value="SERINE/THREONINE-PROTEIN KINASE WNK WITH NO LYSINE -RELATED"/>
    <property type="match status" value="1"/>
</dbReference>
<feature type="compositionally biased region" description="Polar residues" evidence="19">
    <location>
        <begin position="645"/>
        <end position="657"/>
    </location>
</feature>
<comment type="cofactor">
    <cofactor evidence="1">
        <name>Mg(2+)</name>
        <dbReference type="ChEBI" id="CHEBI:18420"/>
    </cofactor>
</comment>
<dbReference type="SMART" id="SM00220">
    <property type="entry name" value="S_TKc"/>
    <property type="match status" value="1"/>
</dbReference>
<feature type="region of interest" description="Disordered" evidence="19">
    <location>
        <begin position="3045"/>
        <end position="3072"/>
    </location>
</feature>
<feature type="region of interest" description="Disordered" evidence="19">
    <location>
        <begin position="1626"/>
        <end position="1655"/>
    </location>
</feature>
<dbReference type="FunFam" id="3.10.20.90:FF:000166">
    <property type="entry name" value="serine/threonine-protein kinase WNK3 isoform X1"/>
    <property type="match status" value="1"/>
</dbReference>
<keyword evidence="10" id="KW-0067">ATP-binding</keyword>
<dbReference type="CDD" id="cd14031">
    <property type="entry name" value="STKc_WNK3"/>
    <property type="match status" value="1"/>
</dbReference>
<comment type="catalytic activity">
    <reaction evidence="13">
        <text>L-seryl-[protein] + ATP = O-phospho-L-seryl-[protein] + ADP + H(+)</text>
        <dbReference type="Rhea" id="RHEA:17989"/>
        <dbReference type="Rhea" id="RHEA-COMP:9863"/>
        <dbReference type="Rhea" id="RHEA-COMP:11604"/>
        <dbReference type="ChEBI" id="CHEBI:15378"/>
        <dbReference type="ChEBI" id="CHEBI:29999"/>
        <dbReference type="ChEBI" id="CHEBI:30616"/>
        <dbReference type="ChEBI" id="CHEBI:83421"/>
        <dbReference type="ChEBI" id="CHEBI:456216"/>
        <dbReference type="EC" id="2.7.11.1"/>
    </reaction>
</comment>
<evidence type="ECO:0000313" key="22">
    <source>
        <dbReference type="Proteomes" id="UP000694557"/>
    </source>
</evidence>
<dbReference type="Pfam" id="PF12202">
    <property type="entry name" value="OSR1_C"/>
    <property type="match status" value="1"/>
</dbReference>
<keyword evidence="22" id="KW-1185">Reference proteome</keyword>
<dbReference type="FunFam" id="3.30.200.20:FF:000494">
    <property type="entry name" value="serine/threonine-protein kinase WNK2 isoform X2"/>
    <property type="match status" value="1"/>
</dbReference>
<feature type="compositionally biased region" description="Low complexity" evidence="19">
    <location>
        <begin position="3523"/>
        <end position="3536"/>
    </location>
</feature>
<dbReference type="GeneTree" id="ENSGT00940000160145"/>
<dbReference type="PROSITE" id="PS50011">
    <property type="entry name" value="PROTEIN_KINASE_DOM"/>
    <property type="match status" value="1"/>
</dbReference>
<feature type="compositionally biased region" description="Basic and acidic residues" evidence="19">
    <location>
        <begin position="71"/>
        <end position="86"/>
    </location>
</feature>
<accession>A0A8C7JYJ0</accession>
<name>A0A8C7JYJ0_ONCKI</name>
<dbReference type="Gene3D" id="1.10.510.10">
    <property type="entry name" value="Transferase(Phosphotransferase) domain 1"/>
    <property type="match status" value="1"/>
</dbReference>
<dbReference type="InterPro" id="IPR024678">
    <property type="entry name" value="Kinase_OSR1/WNK_CCT"/>
</dbReference>
<feature type="compositionally biased region" description="Low complexity" evidence="19">
    <location>
        <begin position="3734"/>
        <end position="3747"/>
    </location>
</feature>
<feature type="compositionally biased region" description="Acidic residues" evidence="19">
    <location>
        <begin position="3423"/>
        <end position="3432"/>
    </location>
</feature>
<organism evidence="21 22">
    <name type="scientific">Oncorhynchus kisutch</name>
    <name type="common">Coho salmon</name>
    <name type="synonym">Salmo kisutch</name>
    <dbReference type="NCBI Taxonomy" id="8019"/>
    <lineage>
        <taxon>Eukaryota</taxon>
        <taxon>Metazoa</taxon>
        <taxon>Chordata</taxon>
        <taxon>Craniata</taxon>
        <taxon>Vertebrata</taxon>
        <taxon>Euteleostomi</taxon>
        <taxon>Actinopterygii</taxon>
        <taxon>Neopterygii</taxon>
        <taxon>Teleostei</taxon>
        <taxon>Protacanthopterygii</taxon>
        <taxon>Salmoniformes</taxon>
        <taxon>Salmonidae</taxon>
        <taxon>Salmoninae</taxon>
        <taxon>Oncorhynchus</taxon>
    </lineage>
</organism>
<keyword evidence="6" id="KW-0597">Phosphoprotein</keyword>
<dbReference type="InterPro" id="IPR011009">
    <property type="entry name" value="Kinase-like_dom_sf"/>
</dbReference>
<keyword evidence="4" id="KW-0963">Cytoplasm</keyword>
<dbReference type="InterPro" id="IPR008271">
    <property type="entry name" value="Ser/Thr_kinase_AS"/>
</dbReference>
<feature type="region of interest" description="Disordered" evidence="19">
    <location>
        <begin position="1"/>
        <end position="118"/>
    </location>
</feature>
<evidence type="ECO:0000256" key="8">
    <source>
        <dbReference type="ARBA" id="ARBA00022741"/>
    </source>
</evidence>
<dbReference type="GO" id="GO:0005524">
    <property type="term" value="F:ATP binding"/>
    <property type="evidence" value="ECO:0007669"/>
    <property type="project" value="UniProtKB-KW"/>
</dbReference>
<evidence type="ECO:0000259" key="20">
    <source>
        <dbReference type="PROSITE" id="PS50011"/>
    </source>
</evidence>
<gene>
    <name evidence="21" type="primary">LOC109907075</name>
</gene>
<dbReference type="InterPro" id="IPR050588">
    <property type="entry name" value="WNK_Ser-Thr_kinase"/>
</dbReference>
<dbReference type="Ensembl" id="ENSOKIT00005102319.1">
    <property type="protein sequence ID" value="ENSOKIP00005095670.1"/>
    <property type="gene ID" value="ENSOKIG00005041842.1"/>
</dbReference>
<dbReference type="EC" id="2.7.11.1" evidence="3"/>
<evidence type="ECO:0000256" key="15">
    <source>
        <dbReference type="ARBA" id="ARBA00071800"/>
    </source>
</evidence>
<dbReference type="InterPro" id="IPR000719">
    <property type="entry name" value="Prot_kinase_dom"/>
</dbReference>
<dbReference type="SUPFAM" id="SSF56112">
    <property type="entry name" value="Protein kinase-like (PK-like)"/>
    <property type="match status" value="1"/>
</dbReference>
<feature type="compositionally biased region" description="Low complexity" evidence="19">
    <location>
        <begin position="3114"/>
        <end position="3128"/>
    </location>
</feature>
<dbReference type="Pfam" id="PF24889">
    <property type="entry name" value="CCTL2_WNK"/>
    <property type="match status" value="1"/>
</dbReference>
<evidence type="ECO:0000256" key="6">
    <source>
        <dbReference type="ARBA" id="ARBA00022553"/>
    </source>
</evidence>
<feature type="compositionally biased region" description="Low complexity" evidence="19">
    <location>
        <begin position="1980"/>
        <end position="1991"/>
    </location>
</feature>
<feature type="compositionally biased region" description="Pro residues" evidence="19">
    <location>
        <begin position="1960"/>
        <end position="1979"/>
    </location>
</feature>
<evidence type="ECO:0000256" key="5">
    <source>
        <dbReference type="ARBA" id="ARBA00022527"/>
    </source>
</evidence>
<feature type="region of interest" description="Disordered" evidence="19">
    <location>
        <begin position="577"/>
        <end position="678"/>
    </location>
</feature>
<dbReference type="Gene3D" id="3.10.20.90">
    <property type="entry name" value="Phosphatidylinositol 3-kinase Catalytic Subunit, Chain A, domain 1"/>
    <property type="match status" value="2"/>
</dbReference>
<protein>
    <recommendedName>
        <fullName evidence="15">Serine/threonine-protein kinase WNK3</fullName>
        <ecNumber evidence="3">2.7.11.1</ecNumber>
    </recommendedName>
    <alternativeName>
        <fullName evidence="16">Protein kinase lysine-deficient 3</fullName>
    </alternativeName>
    <alternativeName>
        <fullName evidence="17">Protein kinase with no lysine 3</fullName>
    </alternativeName>
</protein>
<dbReference type="GO" id="GO:0004674">
    <property type="term" value="F:protein serine/threonine kinase activity"/>
    <property type="evidence" value="ECO:0007669"/>
    <property type="project" value="UniProtKB-KW"/>
</dbReference>
<feature type="compositionally biased region" description="Polar residues" evidence="19">
    <location>
        <begin position="2038"/>
        <end position="2053"/>
    </location>
</feature>
<feature type="coiled-coil region" evidence="18">
    <location>
        <begin position="1114"/>
        <end position="1204"/>
    </location>
</feature>
<evidence type="ECO:0000256" key="13">
    <source>
        <dbReference type="ARBA" id="ARBA00048679"/>
    </source>
</evidence>
<feature type="compositionally biased region" description="Low complexity" evidence="19">
    <location>
        <begin position="3136"/>
        <end position="3165"/>
    </location>
</feature>
<feature type="region of interest" description="Disordered" evidence="19">
    <location>
        <begin position="2038"/>
        <end position="2061"/>
    </location>
</feature>
<feature type="region of interest" description="Disordered" evidence="19">
    <location>
        <begin position="1925"/>
        <end position="2005"/>
    </location>
</feature>
<feature type="compositionally biased region" description="Low complexity" evidence="19">
    <location>
        <begin position="2760"/>
        <end position="2821"/>
    </location>
</feature>
<feature type="compositionally biased region" description="Low complexity" evidence="19">
    <location>
        <begin position="1640"/>
        <end position="1655"/>
    </location>
</feature>
<evidence type="ECO:0000256" key="10">
    <source>
        <dbReference type="ARBA" id="ARBA00022840"/>
    </source>
</evidence>
<dbReference type="GO" id="GO:1904062">
    <property type="term" value="P:regulation of monoatomic cation transmembrane transport"/>
    <property type="evidence" value="ECO:0007669"/>
    <property type="project" value="UniProtKB-ARBA"/>
</dbReference>
<dbReference type="Gene3D" id="3.30.200.20">
    <property type="entry name" value="Phosphorylase Kinase, domain 1"/>
    <property type="match status" value="1"/>
</dbReference>
<feature type="coiled-coil region" evidence="18">
    <location>
        <begin position="1250"/>
        <end position="1331"/>
    </location>
</feature>
<feature type="compositionally biased region" description="Polar residues" evidence="19">
    <location>
        <begin position="3049"/>
        <end position="3063"/>
    </location>
</feature>
<feature type="region of interest" description="Disordered" evidence="19">
    <location>
        <begin position="2288"/>
        <end position="2313"/>
    </location>
</feature>
<evidence type="ECO:0000256" key="16">
    <source>
        <dbReference type="ARBA" id="ARBA00080935"/>
    </source>
</evidence>
<evidence type="ECO:0000256" key="9">
    <source>
        <dbReference type="ARBA" id="ARBA00022777"/>
    </source>
</evidence>
<feature type="domain" description="Protein kinase" evidence="20">
    <location>
        <begin position="229"/>
        <end position="487"/>
    </location>
</feature>
<feature type="compositionally biased region" description="Pro residues" evidence="19">
    <location>
        <begin position="2741"/>
        <end position="2759"/>
    </location>
</feature>
<evidence type="ECO:0000256" key="14">
    <source>
        <dbReference type="ARBA" id="ARBA00063874"/>
    </source>
</evidence>
<sequence>MATDPGEPTGTEDSSEKTDGAREEETEQEDGRRERTQSTPSDFPSSQAQERRAAEGRDTGEGPRGGGSRGGRGEMEDRDVKEEEIPPFRPMSLSTPSSPAATVMASGSGGHGPRLRREKRFFRKSVEICEEEDEVAADPPEVSHSAPHLDSVFTLTGAQAATATATSASAALGHDTAHHDPSSPSTTQDPGAKDAPSSAPAQTGKERDREQEEEAEMKAVATSPGGRFLKFDIELGRGAFKTVYKGLDTETWVEVAWCELQDRKLTKAEQQRFKEEAEMLKGLQHPNIVRFYDSWESVLRGKKCIVLVTELMTSGTLKTYLKRFKVMKPKVLRSWCRQILKGLQFLHTRTPPIIHRDLKCDNIFITGPTGSVKIGDLGLATLMRTSFAKSVIGTPEFMAPEMYEEHYDESVDVYAFGMCMLEMATSEYPYSECQNAAQIYRKVTSGIKPASFDKVNDPEIKEIIECCIRQDKNQRLSIRDLLTHAFFGEDTGVRVELAEEDMGYQECLALRIWVEDPKKLKGKHKDNEAIEFSYDLENDSAEEVALEMVKSGFFHESDAKVVGKSIRDRVTLIKKSRERRQQQLLQQQQGFDERRDSTLTSSYTNTYPSCTSSLGPGVAGLTGQGGGGGGQGEAEEIPKADQHMRQQQQIHSGNPLSLPTGGESMVSASCDSYANGQSQAYPQQRESYVLSQSNLPAAASAIMAHTKMFPISQSRGVPNVLIGQSSGISGMSIGQSGGGAPDGQQTYVQPVAMPTQVSPDIPQQYSQSYHSDGSQISQMAPSLSYAPPVSPQAQLNILPAPMLAGDPTGRVGAMVPLPQQAQANVTPNVIQMTPQPLTQQALPDMIPQQQTIVQQQQQQQQILIEQQQQQQMEAQQAALLQHHQQQHQQQASVFPQKQAVQQQMEQQQQQQQTIAIQQQQTTEPQQQVYVQQALVQQQQALLQQHQQSMEQQQHQALLQQQQSMEQQQHQALQHQQSMEQQQHQALLQQQQSMEQQQHQALLQQQQSMEQQQHQALLLQQQSMEQQQHQALQHQQSMEQQQQQQQGLSLQQQQLDQTQAYAQPPQIDIQQQQQLQQQQQQQILLLHQQHQIEHQQQQQAMLLEQQQQVYIQQQLEQQQQQALLQQQQQAQLQQHQLEQQQALLQQQIFEQQQQQALLQQQQQEQQQQQALKQQQQQAQLQQHQLEQQQALLQQQQQQQQQQLEAHQVSQIQQPQIDLQQLQQQQQAVLKQPTQLQQQAVVSHPVDPQHQQAVLQQQLEQQQAMLQQQQLQQQQVILQKQQLEQQQQQALLQQQIEQQRQQQALLLQQQAERINQQGLLQQQQQQIQQQQETGQPQQHQQTTIIQVQQSEKQETALILQQCEQLQALIQQQQIDVCMLQQQQQNPALFPPSHTSHTSLTQQQVTEQQQVVLIQQQQQLQQQQQKQPILLEQQQQAYVAQQHQQHHQSSVIEPQPQIPLMAPAIPAAEVIQDIQVQAQIAAQGQEVIPVAIQLQISSQALPAVVQAHAQVLAQIQARNEAHPQSQGNVSVPVLQAQTQPPHQAQPQMIEVQIPSHMVAPIQAPSPPIPIQPQVPLVQAPHQMPALIQTQAPGQSVIQQTPQPLHPTQALTQTQIPEVLETQMMPPKHQSTALVQPKPPASIPPMQSQVQPQPQHQSLVQPSVQLPEVVQPQLQHQAPAGLLAPQYVTALQPTQQQTMQPVQQQHQDITQQVLQQQQQQILKDQQQEITQQVQQQQQQQQILMDQQQSMLQNQQMMLSPGSVGVGTVLAAPAAKVIDPTTLVSASPQQIQQQTGQAPAPIQLALQSLPPQQQQVSIPTLNRSQLTSPLPQIPTHLLPQQPTVNPAQIAAPSNVPQLGTQTRALPLYSQVGAGGPPPSPQHQAQLTQPLPAHTHTQTAMQALANTHTQTLAQTKVHTETQLAEAALVAATTEQQHPPNPPQATSLPLPHMPPCPTHTASHPHPASLPPLRPATPGPETQPTPPESQLTLPGLADGPPGPTSPPSVAAAAAQPLDSNAPSLLPPTSTSLPDCDPALLSIAQESPKQSGTEGHSTSGSVPDNGDGDLQMLANEKLERVKSQRRLSYRGPEKGSHAFQLTMIQVSGSGDNMVECQLETHSNKMVTFKFDTEGDAPEDIADYMVEEDFVRESEKETFLEELRSIVKRTQEILLTHQQTGSMEQLHVSTPTGTAMDGAPQSSPVGRWRFFINQTIRHRDSTSNQGGASTPPPLSTGEVRVPQPTDTDPEWDGGSQRSDSSFAEMVSSPPICPTSTLCALASASSPPASTCASTISTPASMSAPPATAAPTPDTTASAASDRSVSDLASTSGAVASVLHPVPAASAGLDLQASIHQISSTTTATSSIPTHVPNTATNLPVPAMVAASATIAPSTTGCLTEALTCSMVSQGQGPSLGDVMTVAAPGQCVSGGGHSSTGSIHPPVAVATAMASPPAGHAVLEQQQNTLPQIQCMATQPQALPQIQCMATQPQALPQIQCMATQPQALPQIQCMATQPQALPQIQCMATQSQALPQIQCMATQPQALPQAQVQLQQQLQKMQQVQQQQQQQQQQTLQAVQLQQVQQQQQVYQEQIQLQHQQQQQALLKSIEQLQMLQQQQQQPQQQQQQQQQQQSQLHLQPQLSQTKPLQKQCMSLQPQTEMLPLALQQQIHQLPVQMQNTQCNTQLHIQQPQLHQLPPQQQLHQLPPPQQLHQLPPQQQLHQLPPPQQQPQLHQLPPRQQLHQLPPQQQLHQLPPPPQQQQPQLHPLPPQQQQPQLPQLPQQQQPQLHQLPQQQQPQLPQLPQQQQPQLHQLPQQQQPQLHQLPQQQQAQIHQLPQQPQLYQLPQQPQLHQLPPPQQQPQLHQLPQQQPQLHQLPQQQQQPQLHQLPPQQQQPQLHQVPQQQQQQQAAIDLQQLHQQQLGLEQALDIQQQQEMFQQQQQSFMAGTATQGDGLQQQPALLAQSVNQQYVQQQPVQLLNMALVQQQQAQQQQQQQEVDPQQKHQVPQQEQPSFQQSEWELSTWEAIVTEDIVSHSAPLHHSSDSTLPLNINTTSDAPIHPLSLTLTPSPVQPSSVAESDSEGPPKIEFVDNRIKTLDEKLRNLLYQEYSSGAAVTGGAAVVSTSGPTAVSAASTSAGGVKSSEPQSLHLSSFPTPASSSSDTSPHSSSSTTSRSSSTSPDLERGGGVGEEAPPTGPVEQQPAPSLSSASPPSSPLAPPHGDSAGPPPIPGEPTFLAAPSHSDTSTPGEVTTWPPNLHPVPLGHGLPQHNAGGGYFGLNLTCPSIRNPVSKKSWTRKFKSWACKLRHSASLFKKPRVKQDGHSRGSQAVREGASSNPTHSLKGRFRVTAVPQLPEASPPKEAASGIGSSHRKVGRFSVTHTEAQREEKELTDSSPVSPDLERERRRTRGKEGEEGKKNPALNHPPRGHGHGHSPLGSSDDEESEMGDEDLRKELHKMREKHIKEVVSLQAQQNTELQELYKQLRSLQEHRPTLPLPRTPTLPSGAPALSPRRPRTAKAKLRPRPHSHIDNNGVTGHPGIQQSSSFSGGEQSRLPPYCNPEHTNLLTTKRDHSPPSQGARKSTFTDDLHRLVDDWTKDTVGPTHPKPSLNQIKQIQQVQELKGWPQPTEVAPPGWFPVAPLNPQASPAPAQYTAGGSLSQWSGMGEPPGSQQQQQQTHMPQVPQLQQSLHLQQAQPPHPLQIQPFQQSPLCLQQQPLIQTPLLSQSLAPVQPQTGQQQIPKQPNVGVGASPQNQNQPLLPSQIPQMAPSSELALAQPGCLIPGSSTTAVVGTIDTGPAAAATGVPGGTFCSSSCCSAAAQPSSAKLHPTPPTSTLPLGQQ</sequence>
<feature type="compositionally biased region" description="Polar residues" evidence="19">
    <location>
        <begin position="666"/>
        <end position="678"/>
    </location>
</feature>
<evidence type="ECO:0000256" key="4">
    <source>
        <dbReference type="ARBA" id="ARBA00022490"/>
    </source>
</evidence>
<evidence type="ECO:0000256" key="19">
    <source>
        <dbReference type="SAM" id="MobiDB-lite"/>
    </source>
</evidence>
<feature type="region of interest" description="Disordered" evidence="19">
    <location>
        <begin position="3712"/>
        <end position="3747"/>
    </location>
</feature>